<name>A0ABS2TP37_9ACTN</name>
<keyword evidence="2" id="KW-1185">Reference proteome</keyword>
<organism evidence="1 2">
    <name type="scientific">Actinacidiphila acididurans</name>
    <dbReference type="NCBI Taxonomy" id="2784346"/>
    <lineage>
        <taxon>Bacteria</taxon>
        <taxon>Bacillati</taxon>
        <taxon>Actinomycetota</taxon>
        <taxon>Actinomycetes</taxon>
        <taxon>Kitasatosporales</taxon>
        <taxon>Streptomycetaceae</taxon>
        <taxon>Actinacidiphila</taxon>
    </lineage>
</organism>
<dbReference type="RefSeq" id="WP_205356965.1">
    <property type="nucleotide sequence ID" value="NZ_JADKYB010000005.1"/>
</dbReference>
<comment type="caution">
    <text evidence="1">The sequence shown here is derived from an EMBL/GenBank/DDBJ whole genome shotgun (WGS) entry which is preliminary data.</text>
</comment>
<accession>A0ABS2TP37</accession>
<proteinExistence type="predicted"/>
<evidence type="ECO:0000313" key="1">
    <source>
        <dbReference type="EMBL" id="MBM9505105.1"/>
    </source>
</evidence>
<sequence>MYGGSLDQANAALRAYVREHGDRPWTAEELAELARLRAEWTAAARGVRVQIRPVAGPVAGAAVVTAA</sequence>
<gene>
    <name evidence="1" type="ORF">ITX44_11240</name>
</gene>
<dbReference type="Proteomes" id="UP000749040">
    <property type="component" value="Unassembled WGS sequence"/>
</dbReference>
<evidence type="ECO:0000313" key="2">
    <source>
        <dbReference type="Proteomes" id="UP000749040"/>
    </source>
</evidence>
<reference evidence="1 2" key="1">
    <citation type="submission" date="2021-01" db="EMBL/GenBank/DDBJ databases">
        <title>Streptomyces acididurans sp. nov., isolated from a peat swamp forest soil.</title>
        <authorList>
            <person name="Chantavorakit T."/>
            <person name="Duangmal K."/>
        </authorList>
    </citation>
    <scope>NUCLEOTIDE SEQUENCE [LARGE SCALE GENOMIC DNA]</scope>
    <source>
        <strain evidence="1 2">KK5PA1</strain>
    </source>
</reference>
<protein>
    <submittedName>
        <fullName evidence="1">Uncharacterized protein</fullName>
    </submittedName>
</protein>
<dbReference type="EMBL" id="JADKYB010000005">
    <property type="protein sequence ID" value="MBM9505105.1"/>
    <property type="molecule type" value="Genomic_DNA"/>
</dbReference>